<reference evidence="9" key="1">
    <citation type="journal article" date="2020" name="Stud. Mycol.">
        <title>101 Dothideomycetes genomes: a test case for predicting lifestyles and emergence of pathogens.</title>
        <authorList>
            <person name="Haridas S."/>
            <person name="Albert R."/>
            <person name="Binder M."/>
            <person name="Bloem J."/>
            <person name="Labutti K."/>
            <person name="Salamov A."/>
            <person name="Andreopoulos B."/>
            <person name="Baker S."/>
            <person name="Barry K."/>
            <person name="Bills G."/>
            <person name="Bluhm B."/>
            <person name="Cannon C."/>
            <person name="Castanera R."/>
            <person name="Culley D."/>
            <person name="Daum C."/>
            <person name="Ezra D."/>
            <person name="Gonzalez J."/>
            <person name="Henrissat B."/>
            <person name="Kuo A."/>
            <person name="Liang C."/>
            <person name="Lipzen A."/>
            <person name="Lutzoni F."/>
            <person name="Magnuson J."/>
            <person name="Mondo S."/>
            <person name="Nolan M."/>
            <person name="Ohm R."/>
            <person name="Pangilinan J."/>
            <person name="Park H.-J."/>
            <person name="Ramirez L."/>
            <person name="Alfaro M."/>
            <person name="Sun H."/>
            <person name="Tritt A."/>
            <person name="Yoshinaga Y."/>
            <person name="Zwiers L.-H."/>
            <person name="Turgeon B."/>
            <person name="Goodwin S."/>
            <person name="Spatafora J."/>
            <person name="Crous P."/>
            <person name="Grigoriev I."/>
        </authorList>
    </citation>
    <scope>NUCLEOTIDE SEQUENCE</scope>
    <source>
        <strain evidence="9">CBS 279.74</strain>
    </source>
</reference>
<feature type="transmembrane region" description="Helical" evidence="7">
    <location>
        <begin position="6"/>
        <end position="30"/>
    </location>
</feature>
<dbReference type="Proteomes" id="UP000799428">
    <property type="component" value="Unassembled WGS sequence"/>
</dbReference>
<keyword evidence="10" id="KW-1185">Reference proteome</keyword>
<feature type="transmembrane region" description="Helical" evidence="7">
    <location>
        <begin position="179"/>
        <end position="205"/>
    </location>
</feature>
<feature type="domain" description="Rhodopsin" evidence="8">
    <location>
        <begin position="27"/>
        <end position="279"/>
    </location>
</feature>
<keyword evidence="3 7" id="KW-1133">Transmembrane helix</keyword>
<organism evidence="9 10">
    <name type="scientific">Pleomassaria siparia CBS 279.74</name>
    <dbReference type="NCBI Taxonomy" id="1314801"/>
    <lineage>
        <taxon>Eukaryota</taxon>
        <taxon>Fungi</taxon>
        <taxon>Dikarya</taxon>
        <taxon>Ascomycota</taxon>
        <taxon>Pezizomycotina</taxon>
        <taxon>Dothideomycetes</taxon>
        <taxon>Pleosporomycetidae</taxon>
        <taxon>Pleosporales</taxon>
        <taxon>Pleomassariaceae</taxon>
        <taxon>Pleomassaria</taxon>
    </lineage>
</organism>
<dbReference type="InterPro" id="IPR049326">
    <property type="entry name" value="Rhodopsin_dom_fungi"/>
</dbReference>
<feature type="transmembrane region" description="Helical" evidence="7">
    <location>
        <begin position="253"/>
        <end position="271"/>
    </location>
</feature>
<dbReference type="AlphaFoldDB" id="A0A6G1KI91"/>
<evidence type="ECO:0000313" key="9">
    <source>
        <dbReference type="EMBL" id="KAF2712548.1"/>
    </source>
</evidence>
<feature type="transmembrane region" description="Helical" evidence="7">
    <location>
        <begin position="94"/>
        <end position="112"/>
    </location>
</feature>
<dbReference type="InterPro" id="IPR052337">
    <property type="entry name" value="SAT4-like"/>
</dbReference>
<evidence type="ECO:0000256" key="1">
    <source>
        <dbReference type="ARBA" id="ARBA00004141"/>
    </source>
</evidence>
<evidence type="ECO:0000256" key="7">
    <source>
        <dbReference type="SAM" id="Phobius"/>
    </source>
</evidence>
<feature type="compositionally biased region" description="Basic and acidic residues" evidence="6">
    <location>
        <begin position="365"/>
        <end position="376"/>
    </location>
</feature>
<dbReference type="PANTHER" id="PTHR33048:SF160">
    <property type="entry name" value="SAT4 FAMILY MEMBRANE PROTEIN"/>
    <property type="match status" value="1"/>
</dbReference>
<comment type="similarity">
    <text evidence="5">Belongs to the SAT4 family.</text>
</comment>
<keyword evidence="4 7" id="KW-0472">Membrane</keyword>
<gene>
    <name evidence="9" type="ORF">K504DRAFT_401541</name>
</gene>
<feature type="transmembrane region" description="Helical" evidence="7">
    <location>
        <begin position="42"/>
        <end position="62"/>
    </location>
</feature>
<evidence type="ECO:0000256" key="2">
    <source>
        <dbReference type="ARBA" id="ARBA00022692"/>
    </source>
</evidence>
<evidence type="ECO:0000256" key="6">
    <source>
        <dbReference type="SAM" id="MobiDB-lite"/>
    </source>
</evidence>
<dbReference type="EMBL" id="MU005766">
    <property type="protein sequence ID" value="KAF2712548.1"/>
    <property type="molecule type" value="Genomic_DNA"/>
</dbReference>
<dbReference type="Pfam" id="PF20684">
    <property type="entry name" value="Fung_rhodopsin"/>
    <property type="match status" value="1"/>
</dbReference>
<evidence type="ECO:0000256" key="5">
    <source>
        <dbReference type="ARBA" id="ARBA00038359"/>
    </source>
</evidence>
<feature type="transmembrane region" description="Helical" evidence="7">
    <location>
        <begin position="217"/>
        <end position="241"/>
    </location>
</feature>
<evidence type="ECO:0000256" key="4">
    <source>
        <dbReference type="ARBA" id="ARBA00023136"/>
    </source>
</evidence>
<proteinExistence type="inferred from homology"/>
<evidence type="ECO:0000313" key="10">
    <source>
        <dbReference type="Proteomes" id="UP000799428"/>
    </source>
</evidence>
<accession>A0A6G1KI91</accession>
<feature type="region of interest" description="Disordered" evidence="6">
    <location>
        <begin position="347"/>
        <end position="376"/>
    </location>
</feature>
<feature type="transmembrane region" description="Helical" evidence="7">
    <location>
        <begin position="124"/>
        <end position="145"/>
    </location>
</feature>
<dbReference type="PANTHER" id="PTHR33048">
    <property type="entry name" value="PTH11-LIKE INTEGRAL MEMBRANE PROTEIN (AFU_ORTHOLOGUE AFUA_5G11245)"/>
    <property type="match status" value="1"/>
</dbReference>
<dbReference type="GO" id="GO:0016020">
    <property type="term" value="C:membrane"/>
    <property type="evidence" value="ECO:0007669"/>
    <property type="project" value="UniProtKB-SubCell"/>
</dbReference>
<name>A0A6G1KI91_9PLEO</name>
<sequence length="376" mass="42494">MGEGRQTGALAIICFFPVLAAIFVGSRAYSRYLGRNPGWDDYLIYIALLLLMGETLSIYKYIVLSHTGYHKAEVPKQTAAQETVALQWSFVVQLLYHPLMGTIRASIVMFLFRVQDTRLHVHLALHVVFWIDVGYTVSTTLVNIFQCTPVRYAYARPMMDQEMDASGVAIKHGTCINSLAFILSSCVLSIFMDLIIMPIPTAMVWNLQMRRNTKIAVVIIMSMGWVATAVSVGRFIVYYYRFSPNNSDKMYDISLIISIVEPAVGIIAACAPAMKCLFRFPDDTSSYATAVDVPSKHESKRRRSFTEPYGMPQEYYDERPDYMAQEEETYGMGQLVKIGSSDRIVRIQASNEPERSRSLTTGHSEPVEHRPEHCLS</sequence>
<keyword evidence="2 7" id="KW-0812">Transmembrane</keyword>
<evidence type="ECO:0000259" key="8">
    <source>
        <dbReference type="Pfam" id="PF20684"/>
    </source>
</evidence>
<protein>
    <recommendedName>
        <fullName evidence="8">Rhodopsin domain-containing protein</fullName>
    </recommendedName>
</protein>
<dbReference type="OrthoDB" id="5283415at2759"/>
<evidence type="ECO:0000256" key="3">
    <source>
        <dbReference type="ARBA" id="ARBA00022989"/>
    </source>
</evidence>
<comment type="subcellular location">
    <subcellularLocation>
        <location evidence="1">Membrane</location>
        <topology evidence="1">Multi-pass membrane protein</topology>
    </subcellularLocation>
</comment>